<evidence type="ECO:0000256" key="1">
    <source>
        <dbReference type="ARBA" id="ARBA00008760"/>
    </source>
</evidence>
<dbReference type="Gene3D" id="2.30.170.40">
    <property type="entry name" value="Ribosomal protein L28/L24"/>
    <property type="match status" value="1"/>
</dbReference>
<dbReference type="Pfam" id="PF00830">
    <property type="entry name" value="Ribosomal_L28"/>
    <property type="match status" value="1"/>
</dbReference>
<organism evidence="6 7">
    <name type="scientific">Psychrilyobacter piezotolerans</name>
    <dbReference type="NCBI Taxonomy" id="2293438"/>
    <lineage>
        <taxon>Bacteria</taxon>
        <taxon>Fusobacteriati</taxon>
        <taxon>Fusobacteriota</taxon>
        <taxon>Fusobacteriia</taxon>
        <taxon>Fusobacteriales</taxon>
        <taxon>Fusobacteriaceae</taxon>
        <taxon>Psychrilyobacter</taxon>
    </lineage>
</organism>
<dbReference type="PANTHER" id="PTHR39080">
    <property type="entry name" value="50S RIBOSOMAL PROTEIN L28"/>
    <property type="match status" value="1"/>
</dbReference>
<sequence length="85" mass="9494">MKRCEITGKGITFGHSISHAHNMNKRIWKPNLQTVKVEINGQLTKVKVCVKMLRSLKAADSVEVARILKKNAATLSPRITKVLSK</sequence>
<dbReference type="Proteomes" id="UP000263486">
    <property type="component" value="Unassembled WGS sequence"/>
</dbReference>
<evidence type="ECO:0000313" key="7">
    <source>
        <dbReference type="Proteomes" id="UP000263486"/>
    </source>
</evidence>
<reference evidence="6 7" key="1">
    <citation type="submission" date="2018-08" db="EMBL/GenBank/DDBJ databases">
        <title>Draft genome sequence of Psychrilyobacter sp. strain SD5 isolated from Black Sea water.</title>
        <authorList>
            <person name="Yadav S."/>
            <person name="Villanueva L."/>
            <person name="Damste J.S.S."/>
        </authorList>
    </citation>
    <scope>NUCLEOTIDE SEQUENCE [LARGE SCALE GENOMIC DNA]</scope>
    <source>
        <strain evidence="6 7">SD5</strain>
    </source>
</reference>
<keyword evidence="7" id="KW-1185">Reference proteome</keyword>
<dbReference type="SUPFAM" id="SSF143800">
    <property type="entry name" value="L28p-like"/>
    <property type="match status" value="1"/>
</dbReference>
<evidence type="ECO:0000256" key="4">
    <source>
        <dbReference type="ARBA" id="ARBA00035174"/>
    </source>
</evidence>
<protein>
    <recommendedName>
        <fullName evidence="4 5">Large ribosomal subunit protein bL28</fullName>
    </recommendedName>
</protein>
<comment type="caution">
    <text evidence="6">The sequence shown here is derived from an EMBL/GenBank/DDBJ whole genome shotgun (WGS) entry which is preliminary data.</text>
</comment>
<gene>
    <name evidence="5 6" type="primary">rpmB</name>
    <name evidence="6" type="ORF">DYH56_12160</name>
</gene>
<evidence type="ECO:0000256" key="5">
    <source>
        <dbReference type="HAMAP-Rule" id="MF_00373"/>
    </source>
</evidence>
<evidence type="ECO:0000256" key="2">
    <source>
        <dbReference type="ARBA" id="ARBA00022980"/>
    </source>
</evidence>
<dbReference type="GO" id="GO:0005840">
    <property type="term" value="C:ribosome"/>
    <property type="evidence" value="ECO:0007669"/>
    <property type="project" value="UniProtKB-KW"/>
</dbReference>
<accession>A0ABX9KEL2</accession>
<dbReference type="InterPro" id="IPR034704">
    <property type="entry name" value="Ribosomal_bL28/bL31-like_sf"/>
</dbReference>
<evidence type="ECO:0000313" key="6">
    <source>
        <dbReference type="EMBL" id="REI40095.1"/>
    </source>
</evidence>
<dbReference type="RefSeq" id="WP_114643144.1">
    <property type="nucleotide sequence ID" value="NZ_JAACIO010000039.1"/>
</dbReference>
<dbReference type="PANTHER" id="PTHR39080:SF1">
    <property type="entry name" value="LARGE RIBOSOMAL SUBUNIT PROTEIN BL28A"/>
    <property type="match status" value="1"/>
</dbReference>
<dbReference type="InterPro" id="IPR050096">
    <property type="entry name" value="Bacterial_rp_bL28"/>
</dbReference>
<comment type="similarity">
    <text evidence="1 5">Belongs to the bacterial ribosomal protein bL28 family.</text>
</comment>
<dbReference type="InterPro" id="IPR026569">
    <property type="entry name" value="Ribosomal_bL28"/>
</dbReference>
<name>A0ABX9KEL2_9FUSO</name>
<keyword evidence="3 5" id="KW-0687">Ribonucleoprotein</keyword>
<dbReference type="EMBL" id="QUAJ01000024">
    <property type="protein sequence ID" value="REI40095.1"/>
    <property type="molecule type" value="Genomic_DNA"/>
</dbReference>
<dbReference type="HAMAP" id="MF_00373">
    <property type="entry name" value="Ribosomal_bL28"/>
    <property type="match status" value="1"/>
</dbReference>
<keyword evidence="2 5" id="KW-0689">Ribosomal protein</keyword>
<dbReference type="InterPro" id="IPR037147">
    <property type="entry name" value="Ribosomal_bL28_sf"/>
</dbReference>
<proteinExistence type="inferred from homology"/>
<evidence type="ECO:0000256" key="3">
    <source>
        <dbReference type="ARBA" id="ARBA00023274"/>
    </source>
</evidence>
<dbReference type="NCBIfam" id="TIGR00009">
    <property type="entry name" value="L28"/>
    <property type="match status" value="1"/>
</dbReference>
<dbReference type="InterPro" id="IPR001383">
    <property type="entry name" value="Ribosomal_bL28_bact-type"/>
</dbReference>